<proteinExistence type="predicted"/>
<evidence type="ECO:0000313" key="1">
    <source>
        <dbReference type="EMBL" id="DAF98519.1"/>
    </source>
</evidence>
<organism evidence="1">
    <name type="scientific">Siphoviridae sp. ctLKg7</name>
    <dbReference type="NCBI Taxonomy" id="2825452"/>
    <lineage>
        <taxon>Viruses</taxon>
        <taxon>Duplodnaviria</taxon>
        <taxon>Heunggongvirae</taxon>
        <taxon>Uroviricota</taxon>
        <taxon>Caudoviricetes</taxon>
    </lineage>
</organism>
<accession>A0A8S5UVL3</accession>
<protein>
    <submittedName>
        <fullName evidence="1">Secreted clade V protein</fullName>
    </submittedName>
</protein>
<name>A0A8S5UVL3_9CAUD</name>
<dbReference type="EMBL" id="BK016149">
    <property type="protein sequence ID" value="DAF98519.1"/>
    <property type="molecule type" value="Genomic_DNA"/>
</dbReference>
<sequence length="80" mass="8883">MTYTFEDCDQLEEFVLGLMKGGTGYFRGIEVRSDPRLGARAWTVYCPKITAFVADIGPDDLNYTVERLIRAGLLDTTTGA</sequence>
<reference evidence="1" key="1">
    <citation type="journal article" date="2021" name="Proc. Natl. Acad. Sci. U.S.A.">
        <title>A Catalog of Tens of Thousands of Viruses from Human Metagenomes Reveals Hidden Associations with Chronic Diseases.</title>
        <authorList>
            <person name="Tisza M.J."/>
            <person name="Buck C.B."/>
        </authorList>
    </citation>
    <scope>NUCLEOTIDE SEQUENCE</scope>
    <source>
        <strain evidence="1">CtLKg7</strain>
    </source>
</reference>